<dbReference type="AlphaFoldDB" id="A0A067LMA8"/>
<dbReference type="Proteomes" id="UP000027138">
    <property type="component" value="Unassembled WGS sequence"/>
</dbReference>
<dbReference type="PANTHER" id="PTHR38530">
    <property type="entry name" value="OS06G0468300 PROTEIN"/>
    <property type="match status" value="1"/>
</dbReference>
<dbReference type="OrthoDB" id="730111at2759"/>
<dbReference type="KEGG" id="jcu:105641013"/>
<proteinExistence type="predicted"/>
<protein>
    <submittedName>
        <fullName evidence="1">Uncharacterized protein</fullName>
    </submittedName>
</protein>
<dbReference type="STRING" id="180498.A0A067LMA8"/>
<reference evidence="1 2" key="1">
    <citation type="journal article" date="2014" name="PLoS ONE">
        <title>Global Analysis of Gene Expression Profiles in Physic Nut (Jatropha curcas L.) Seedlings Exposed to Salt Stress.</title>
        <authorList>
            <person name="Zhang L."/>
            <person name="Zhang C."/>
            <person name="Wu P."/>
            <person name="Chen Y."/>
            <person name="Li M."/>
            <person name="Jiang H."/>
            <person name="Wu G."/>
        </authorList>
    </citation>
    <scope>NUCLEOTIDE SEQUENCE [LARGE SCALE GENOMIC DNA]</scope>
    <source>
        <strain evidence="2">cv. GZQX0401</strain>
        <tissue evidence="1">Young leaves</tissue>
    </source>
</reference>
<organism evidence="1 2">
    <name type="scientific">Jatropha curcas</name>
    <name type="common">Barbados nut</name>
    <dbReference type="NCBI Taxonomy" id="180498"/>
    <lineage>
        <taxon>Eukaryota</taxon>
        <taxon>Viridiplantae</taxon>
        <taxon>Streptophyta</taxon>
        <taxon>Embryophyta</taxon>
        <taxon>Tracheophyta</taxon>
        <taxon>Spermatophyta</taxon>
        <taxon>Magnoliopsida</taxon>
        <taxon>eudicotyledons</taxon>
        <taxon>Gunneridae</taxon>
        <taxon>Pentapetalae</taxon>
        <taxon>rosids</taxon>
        <taxon>fabids</taxon>
        <taxon>Malpighiales</taxon>
        <taxon>Euphorbiaceae</taxon>
        <taxon>Crotonoideae</taxon>
        <taxon>Jatropheae</taxon>
        <taxon>Jatropha</taxon>
    </lineage>
</organism>
<gene>
    <name evidence="1" type="ORF">JCGZ_18781</name>
</gene>
<keyword evidence="2" id="KW-1185">Reference proteome</keyword>
<evidence type="ECO:0000313" key="1">
    <source>
        <dbReference type="EMBL" id="KDP45544.1"/>
    </source>
</evidence>
<dbReference type="EMBL" id="KK914230">
    <property type="protein sequence ID" value="KDP45544.1"/>
    <property type="molecule type" value="Genomic_DNA"/>
</dbReference>
<name>A0A067LMA8_JATCU</name>
<accession>A0A067LMA8</accession>
<evidence type="ECO:0000313" key="2">
    <source>
        <dbReference type="Proteomes" id="UP000027138"/>
    </source>
</evidence>
<sequence length="480" mass="54394">MESQVKNNKRKKTRDLPNLSECHSCGFRIDSCTGNNRLHTLYSEWRIVLLCKICFIRVESSQLCSYCFKGSSDNCFNCLQCKRIIHKSCLFDYATVSPWSFSSSSSSSSRASQFSVCVDCWVPKYIADKRACYFRPIKRNKLLEGVDRDANCSVQRTVAAARARELAVKKALAARQAAELAQNALDLVAERYGSGCAGGGIHDDMELSLQFHGVMNSSPRILKNFCFVSSRCLDVPNPWVRAGVCRKLEVSNEKSVSDPSVCVTTSGYDSSVNMDSLGSDGLDDIWIRTNDKESDVELLLNYRERRSFNKPMNSQSQSCREGDVHGLMEPAEESYNRKPGPYALKYSRRTPADKRYNGKPGRCLIKYARRTTARETYDGMRMQDRYLIKYSRRTPSDERYNEKPDRYLKKYTRRKFNQRSVQGSRSCFVYEGVYNETKASAIGQMLSCSKESVTSSKASLQACPFYMQVSCSSDLSGDKT</sequence>